<evidence type="ECO:0000259" key="1">
    <source>
        <dbReference type="Pfam" id="PF01609"/>
    </source>
</evidence>
<name>G4CK04_9NEIS</name>
<comment type="caution">
    <text evidence="2">The sequence shown here is derived from an EMBL/GenBank/DDBJ whole genome shotgun (WGS) entry which is preliminary data.</text>
</comment>
<dbReference type="Pfam" id="PF01609">
    <property type="entry name" value="DDE_Tnp_1"/>
    <property type="match status" value="1"/>
</dbReference>
<dbReference type="GO" id="GO:0006313">
    <property type="term" value="P:DNA transposition"/>
    <property type="evidence" value="ECO:0007669"/>
    <property type="project" value="InterPro"/>
</dbReference>
<organism evidence="2 3">
    <name type="scientific">Neisseria shayeganii 871</name>
    <dbReference type="NCBI Taxonomy" id="1032488"/>
    <lineage>
        <taxon>Bacteria</taxon>
        <taxon>Pseudomonadati</taxon>
        <taxon>Pseudomonadota</taxon>
        <taxon>Betaproteobacteria</taxon>
        <taxon>Neisseriales</taxon>
        <taxon>Neisseriaceae</taxon>
        <taxon>Neisseria</taxon>
    </lineage>
</organism>
<reference evidence="2 3" key="1">
    <citation type="submission" date="2011-05" db="EMBL/GenBank/DDBJ databases">
        <authorList>
            <person name="Muzny D."/>
            <person name="Qin X."/>
            <person name="Deng J."/>
            <person name="Jiang H."/>
            <person name="Liu Y."/>
            <person name="Qu J."/>
            <person name="Song X.-Z."/>
            <person name="Zhang L."/>
            <person name="Thornton R."/>
            <person name="Coyle M."/>
            <person name="Francisco L."/>
            <person name="Jackson L."/>
            <person name="Javaid M."/>
            <person name="Korchina V."/>
            <person name="Kovar C."/>
            <person name="Mata R."/>
            <person name="Mathew T."/>
            <person name="Ngo R."/>
            <person name="Nguyen L."/>
            <person name="Nguyen N."/>
            <person name="Okwuonu G."/>
            <person name="Ongeri F."/>
            <person name="Pham C."/>
            <person name="Simmons D."/>
            <person name="Wilczek-Boney K."/>
            <person name="Hale W."/>
            <person name="Jakkamsetti A."/>
            <person name="Pham P."/>
            <person name="Ruth R."/>
            <person name="San Lucas F."/>
            <person name="Warren J."/>
            <person name="Zhang J."/>
            <person name="Zhao Z."/>
            <person name="Zhou C."/>
            <person name="Zhu D."/>
            <person name="Lee S."/>
            <person name="Bess C."/>
            <person name="Blankenburg K."/>
            <person name="Forbes L."/>
            <person name="Fu Q."/>
            <person name="Gubbala S."/>
            <person name="Hirani K."/>
            <person name="Jayaseelan J.C."/>
            <person name="Lara F."/>
            <person name="Munidasa M."/>
            <person name="Palculict T."/>
            <person name="Patil S."/>
            <person name="Pu L.-L."/>
            <person name="Saada N."/>
            <person name="Tang L."/>
            <person name="Weissenberger G."/>
            <person name="Zhu Y."/>
            <person name="Hemphill L."/>
            <person name="Shang Y."/>
            <person name="Youmans B."/>
            <person name="Ayvaz T."/>
            <person name="Ross M."/>
            <person name="Santibanez J."/>
            <person name="Aqrawi P."/>
            <person name="Gross S."/>
            <person name="Joshi V."/>
            <person name="Fowler G."/>
            <person name="Nazareth L."/>
            <person name="Reid J."/>
            <person name="Worley K."/>
            <person name="Petrosino J."/>
            <person name="Highlander S."/>
            <person name="Gibbs R."/>
        </authorList>
    </citation>
    <scope>NUCLEOTIDE SEQUENCE [LARGE SCALE GENOMIC DNA]</scope>
    <source>
        <strain evidence="2 3">871</strain>
    </source>
</reference>
<gene>
    <name evidence="2" type="ORF">HMPREF9371_1944</name>
</gene>
<dbReference type="PATRIC" id="fig|1032488.3.peg.1842"/>
<protein>
    <recommendedName>
        <fullName evidence="1">Transposase IS4-like domain-containing protein</fullName>
    </recommendedName>
</protein>
<accession>G4CK04</accession>
<dbReference type="EMBL" id="AGAY01000067">
    <property type="protein sequence ID" value="EGY51851.1"/>
    <property type="molecule type" value="Genomic_DNA"/>
</dbReference>
<dbReference type="Proteomes" id="UP000003019">
    <property type="component" value="Unassembled WGS sequence"/>
</dbReference>
<feature type="domain" description="Transposase IS4-like" evidence="1">
    <location>
        <begin position="2"/>
        <end position="67"/>
    </location>
</feature>
<sequence length="80" mass="9109">GIMQKAHRGRPLSPEQKVRNSRLAKVRYVVEPSFGTLHRKFRYGRAAYLVLPKVRAQSHLKAMCVNLLKAANRIRVPMAA</sequence>
<dbReference type="AlphaFoldDB" id="G4CK04"/>
<evidence type="ECO:0000313" key="3">
    <source>
        <dbReference type="Proteomes" id="UP000003019"/>
    </source>
</evidence>
<dbReference type="GO" id="GO:0003677">
    <property type="term" value="F:DNA binding"/>
    <property type="evidence" value="ECO:0007669"/>
    <property type="project" value="InterPro"/>
</dbReference>
<dbReference type="RefSeq" id="WP_009119630.1">
    <property type="nucleotide sequence ID" value="NZ_JH164926.1"/>
</dbReference>
<dbReference type="HOGENOM" id="CLU_2579534_0_0_4"/>
<dbReference type="PANTHER" id="PTHR35604:SF2">
    <property type="entry name" value="TRANSPOSASE INSH FOR INSERTION SEQUENCE ELEMENT IS5A-RELATED"/>
    <property type="match status" value="1"/>
</dbReference>
<dbReference type="InterPro" id="IPR002559">
    <property type="entry name" value="Transposase_11"/>
</dbReference>
<feature type="non-terminal residue" evidence="2">
    <location>
        <position position="1"/>
    </location>
</feature>
<dbReference type="OrthoDB" id="8606860at2"/>
<evidence type="ECO:0000313" key="2">
    <source>
        <dbReference type="EMBL" id="EGY51851.1"/>
    </source>
</evidence>
<dbReference type="GO" id="GO:0004803">
    <property type="term" value="F:transposase activity"/>
    <property type="evidence" value="ECO:0007669"/>
    <property type="project" value="InterPro"/>
</dbReference>
<keyword evidence="3" id="KW-1185">Reference proteome</keyword>
<dbReference type="PANTHER" id="PTHR35604">
    <property type="entry name" value="TRANSPOSASE INSH FOR INSERTION SEQUENCE ELEMENT IS5A-RELATED"/>
    <property type="match status" value="1"/>
</dbReference>
<proteinExistence type="predicted"/>